<feature type="region of interest" description="Disordered" evidence="5">
    <location>
        <begin position="372"/>
        <end position="391"/>
    </location>
</feature>
<dbReference type="PROSITE" id="PS50011">
    <property type="entry name" value="PROTEIN_KINASE_DOM"/>
    <property type="match status" value="1"/>
</dbReference>
<keyword evidence="1" id="KW-0808">Transferase</keyword>
<evidence type="ECO:0000256" key="3">
    <source>
        <dbReference type="ARBA" id="ARBA00022777"/>
    </source>
</evidence>
<accession>A0A4Y6PNP6</accession>
<feature type="region of interest" description="Disordered" evidence="5">
    <location>
        <begin position="298"/>
        <end position="343"/>
    </location>
</feature>
<dbReference type="InterPro" id="IPR050205">
    <property type="entry name" value="CDPK_Ser/Thr_kinases"/>
</dbReference>
<reference evidence="8 9" key="1">
    <citation type="submission" date="2019-06" db="EMBL/GenBank/DDBJ databases">
        <title>Persicimonas caeni gen. nov., sp. nov., a predatory bacterium isolated from solar saltern.</title>
        <authorList>
            <person name="Wang S."/>
        </authorList>
    </citation>
    <scope>NUCLEOTIDE SEQUENCE [LARGE SCALE GENOMIC DNA]</scope>
    <source>
        <strain evidence="8 9">YN101</strain>
    </source>
</reference>
<evidence type="ECO:0000259" key="7">
    <source>
        <dbReference type="PROSITE" id="PS50011"/>
    </source>
</evidence>
<gene>
    <name evidence="8" type="ORF">FIV42_03895</name>
</gene>
<evidence type="ECO:0000313" key="9">
    <source>
        <dbReference type="Proteomes" id="UP000315995"/>
    </source>
</evidence>
<proteinExistence type="predicted"/>
<dbReference type="AlphaFoldDB" id="A0A4Y6PNP6"/>
<feature type="domain" description="Protein kinase" evidence="7">
    <location>
        <begin position="15"/>
        <end position="285"/>
    </location>
</feature>
<keyword evidence="6" id="KW-0472">Membrane</keyword>
<keyword evidence="4" id="KW-0067">ATP-binding</keyword>
<keyword evidence="6" id="KW-1133">Transmembrane helix</keyword>
<evidence type="ECO:0000256" key="5">
    <source>
        <dbReference type="SAM" id="MobiDB-lite"/>
    </source>
</evidence>
<keyword evidence="9" id="KW-1185">Reference proteome</keyword>
<keyword evidence="3" id="KW-0418">Kinase</keyword>
<dbReference type="EMBL" id="CP041186">
    <property type="protein sequence ID" value="QDG49914.1"/>
    <property type="molecule type" value="Genomic_DNA"/>
</dbReference>
<dbReference type="InterPro" id="IPR000719">
    <property type="entry name" value="Prot_kinase_dom"/>
</dbReference>
<dbReference type="Pfam" id="PF00069">
    <property type="entry name" value="Pkinase"/>
    <property type="match status" value="1"/>
</dbReference>
<evidence type="ECO:0000256" key="2">
    <source>
        <dbReference type="ARBA" id="ARBA00022741"/>
    </source>
</evidence>
<name>A0A4Y6PNP6_PERCE</name>
<evidence type="ECO:0000256" key="6">
    <source>
        <dbReference type="SAM" id="Phobius"/>
    </source>
</evidence>
<feature type="transmembrane region" description="Helical" evidence="6">
    <location>
        <begin position="346"/>
        <end position="365"/>
    </location>
</feature>
<dbReference type="GO" id="GO:0005524">
    <property type="term" value="F:ATP binding"/>
    <property type="evidence" value="ECO:0007669"/>
    <property type="project" value="UniProtKB-KW"/>
</dbReference>
<evidence type="ECO:0000256" key="4">
    <source>
        <dbReference type="ARBA" id="ARBA00022840"/>
    </source>
</evidence>
<protein>
    <recommendedName>
        <fullName evidence="7">Protein kinase domain-containing protein</fullName>
    </recommendedName>
</protein>
<evidence type="ECO:0000313" key="8">
    <source>
        <dbReference type="EMBL" id="QDG49914.1"/>
    </source>
</evidence>
<dbReference type="RefSeq" id="WP_141196411.1">
    <property type="nucleotide sequence ID" value="NZ_CP041186.1"/>
</dbReference>
<dbReference type="Gene3D" id="1.10.510.10">
    <property type="entry name" value="Transferase(Phosphotransferase) domain 1"/>
    <property type="match status" value="1"/>
</dbReference>
<dbReference type="OrthoDB" id="5486395at2"/>
<dbReference type="Proteomes" id="UP000315995">
    <property type="component" value="Chromosome"/>
</dbReference>
<evidence type="ECO:0000256" key="1">
    <source>
        <dbReference type="ARBA" id="ARBA00022679"/>
    </source>
</evidence>
<dbReference type="GO" id="GO:0004672">
    <property type="term" value="F:protein kinase activity"/>
    <property type="evidence" value="ECO:0007669"/>
    <property type="project" value="InterPro"/>
</dbReference>
<dbReference type="PANTHER" id="PTHR24349">
    <property type="entry name" value="SERINE/THREONINE-PROTEIN KINASE"/>
    <property type="match status" value="1"/>
</dbReference>
<organism evidence="8 9">
    <name type="scientific">Persicimonas caeni</name>
    <dbReference type="NCBI Taxonomy" id="2292766"/>
    <lineage>
        <taxon>Bacteria</taxon>
        <taxon>Deltaproteobacteria</taxon>
        <taxon>Bradymonadales</taxon>
        <taxon>Bradymonadaceae</taxon>
        <taxon>Persicimonas</taxon>
    </lineage>
</organism>
<sequence length="391" mass="42338">MTNLQGGTLALEHRYDVLERADRHGFITLYRGRQDPFDKQVWVKAYDGLVDVGAGLELFDRLKQASQISSALDADGVLRIIDYGELEGGIPFVISERTDAQPLANHLVEEGTLSAEATSTLLTRLAQILEQAHQKGVAHGSISPRWIFVDGDRYDEAALGHFQLALTVREILDTESAVMTAEAVSAFPPEMFAQSDTDDEPPSFEPVGDVWAMGVLAYVALVGVHPFFEDEVDASEGILRLRNDAPRPLSELGVDPAISDVIDRALQKDPSARFSSVTELADTFAHAVGIDRALESSEKAAPEAVEETSQEALSSPVNENPASPSPIARRSLDEPAERPPGPSDRLMTLVIVLLVLTNLAWLFYVTGFMSDDTASQTSPNKPASTSVVTDG</sequence>
<keyword evidence="2" id="KW-0547">Nucleotide-binding</keyword>
<keyword evidence="6" id="KW-0812">Transmembrane</keyword>
<dbReference type="InterPro" id="IPR011009">
    <property type="entry name" value="Kinase-like_dom_sf"/>
</dbReference>
<dbReference type="SMART" id="SM00220">
    <property type="entry name" value="S_TKc"/>
    <property type="match status" value="1"/>
</dbReference>
<dbReference type="SUPFAM" id="SSF56112">
    <property type="entry name" value="Protein kinase-like (PK-like)"/>
    <property type="match status" value="1"/>
</dbReference>
<feature type="compositionally biased region" description="Polar residues" evidence="5">
    <location>
        <begin position="310"/>
        <end position="322"/>
    </location>
</feature>
<accession>A0A5B8XZJ9</accession>